<comment type="caution">
    <text evidence="1">The sequence shown here is derived from an EMBL/GenBank/DDBJ whole genome shotgun (WGS) entry which is preliminary data.</text>
</comment>
<gene>
    <name evidence="1" type="ORF">DI533_20105</name>
</gene>
<evidence type="ECO:0000313" key="2">
    <source>
        <dbReference type="Proteomes" id="UP000248975"/>
    </source>
</evidence>
<dbReference type="AlphaFoldDB" id="A0A2W5RZ67"/>
<name>A0A2W5RZ67_CERSP</name>
<evidence type="ECO:0000313" key="1">
    <source>
        <dbReference type="EMBL" id="PZQ95156.1"/>
    </source>
</evidence>
<reference evidence="1 2" key="1">
    <citation type="submission" date="2017-08" db="EMBL/GenBank/DDBJ databases">
        <title>Infants hospitalized years apart are colonized by the same room-sourced microbial strains.</title>
        <authorList>
            <person name="Brooks B."/>
            <person name="Olm M.R."/>
            <person name="Firek B.A."/>
            <person name="Baker R."/>
            <person name="Thomas B.C."/>
            <person name="Morowitz M.J."/>
            <person name="Banfield J.F."/>
        </authorList>
    </citation>
    <scope>NUCLEOTIDE SEQUENCE [LARGE SCALE GENOMIC DNA]</scope>
    <source>
        <strain evidence="1">S2_003_000_R2_11</strain>
    </source>
</reference>
<proteinExistence type="predicted"/>
<organism evidence="1 2">
    <name type="scientific">Cereibacter sphaeroides</name>
    <name type="common">Rhodobacter sphaeroides</name>
    <dbReference type="NCBI Taxonomy" id="1063"/>
    <lineage>
        <taxon>Bacteria</taxon>
        <taxon>Pseudomonadati</taxon>
        <taxon>Pseudomonadota</taxon>
        <taxon>Alphaproteobacteria</taxon>
        <taxon>Rhodobacterales</taxon>
        <taxon>Paracoccaceae</taxon>
        <taxon>Cereibacter</taxon>
    </lineage>
</organism>
<dbReference type="Proteomes" id="UP000248975">
    <property type="component" value="Unassembled WGS sequence"/>
</dbReference>
<accession>A0A2W5RZ67</accession>
<sequence>MLKKLMIRAITRILQKFFVGKRLYRMGDLDGQKAILNYGRIVGFDRRRLELSYLDNGGSIRDARRVHIRRLSYDRRLKNWVYYD</sequence>
<dbReference type="EMBL" id="QFQS01000009">
    <property type="protein sequence ID" value="PZQ95156.1"/>
    <property type="molecule type" value="Genomic_DNA"/>
</dbReference>
<protein>
    <submittedName>
        <fullName evidence="1">Uncharacterized protein</fullName>
    </submittedName>
</protein>